<accession>M5ED03</accession>
<dbReference type="OMA" id="MPGRIAT"/>
<reference evidence="2" key="1">
    <citation type="journal article" date="2017" name="Nucleic Acids Res.">
        <title>Proteogenomics produces comprehensive and highly accurate protein-coding gene annotation in a complete genome assembly of Malassezia sympodialis.</title>
        <authorList>
            <person name="Zhu Y."/>
            <person name="Engstroem P.G."/>
            <person name="Tellgren-Roth C."/>
            <person name="Baudo C.D."/>
            <person name="Kennell J.C."/>
            <person name="Sun S."/>
            <person name="Billmyre R.B."/>
            <person name="Schroeder M.S."/>
            <person name="Andersson A."/>
            <person name="Holm T."/>
            <person name="Sigurgeirsson B."/>
            <person name="Wu G."/>
            <person name="Sankaranarayanan S.R."/>
            <person name="Siddharthan R."/>
            <person name="Sanyal K."/>
            <person name="Lundeberg J."/>
            <person name="Nystedt B."/>
            <person name="Boekhout T."/>
            <person name="Dawson T.L. Jr."/>
            <person name="Heitman J."/>
            <person name="Scheynius A."/>
            <person name="Lehtioe J."/>
        </authorList>
    </citation>
    <scope>NUCLEOTIDE SEQUENCE [LARGE SCALE GENOMIC DNA]</scope>
    <source>
        <strain evidence="2">ATCC 42132</strain>
    </source>
</reference>
<sequence length="202" mass="22287">MLGLARTAAGRTGPVMRLASPRMPGLLRLRGFASVRKDPEEATGLYYHALPGEEGVWALSLLSTPPASASAASVLGILRTRDGEEPAEYLRKNPDEMRRNDAFWDVLHRVLQAQVPDDEPLQVEAMNRGNGWAHMCDARNEAAPGRVASPDDIFGSVAFSEGKLDASTYERNDTYRFCVKPEGPMQLPRHWLDSIRKQLASS</sequence>
<dbReference type="STRING" id="1230383.M5ED03"/>
<dbReference type="KEGG" id="msym:MSY001_2936"/>
<organism evidence="1 2">
    <name type="scientific">Malassezia sympodialis (strain ATCC 42132)</name>
    <name type="common">Atopic eczema-associated yeast</name>
    <dbReference type="NCBI Taxonomy" id="1230383"/>
    <lineage>
        <taxon>Eukaryota</taxon>
        <taxon>Fungi</taxon>
        <taxon>Dikarya</taxon>
        <taxon>Basidiomycota</taxon>
        <taxon>Ustilaginomycotina</taxon>
        <taxon>Malasseziomycetes</taxon>
        <taxon>Malasseziales</taxon>
        <taxon>Malasseziaceae</taxon>
        <taxon>Malassezia</taxon>
    </lineage>
</organism>
<evidence type="ECO:0000313" key="1">
    <source>
        <dbReference type="EMBL" id="SHO78844.1"/>
    </source>
</evidence>
<gene>
    <name evidence="1" type="ORF">MSYG_3192</name>
</gene>
<protein>
    <submittedName>
        <fullName evidence="1">Uncharacterized protein</fullName>
    </submittedName>
</protein>
<keyword evidence="2" id="KW-1185">Reference proteome</keyword>
<name>M5ED03_MALS4</name>
<dbReference type="VEuPathDB" id="FungiDB:MSYG_3192"/>
<dbReference type="AlphaFoldDB" id="M5ED03"/>
<dbReference type="EMBL" id="LT671825">
    <property type="protein sequence ID" value="SHO78844.1"/>
    <property type="molecule type" value="Genomic_DNA"/>
</dbReference>
<evidence type="ECO:0000313" key="2">
    <source>
        <dbReference type="Proteomes" id="UP000186303"/>
    </source>
</evidence>
<proteinExistence type="predicted"/>
<dbReference type="PANTHER" id="PTHR37331:SF1">
    <property type="entry name" value="YALI0F11671P"/>
    <property type="match status" value="1"/>
</dbReference>
<dbReference type="HOGENOM" id="CLU_093253_0_0_1"/>
<dbReference type="Proteomes" id="UP000186303">
    <property type="component" value="Chromosome 5"/>
</dbReference>
<dbReference type="RefSeq" id="XP_018741437.1">
    <property type="nucleotide sequence ID" value="XM_018884815.1"/>
</dbReference>
<dbReference type="PANTHER" id="PTHR37331">
    <property type="entry name" value="YALI0F11671P"/>
    <property type="match status" value="1"/>
</dbReference>
<dbReference type="OrthoDB" id="5397701at2759"/>